<evidence type="ECO:0000313" key="1">
    <source>
        <dbReference type="EMBL" id="RIH76715.1"/>
    </source>
</evidence>
<comment type="caution">
    <text evidence="1">The sequence shown here is derived from an EMBL/GenBank/DDBJ whole genome shotgun (WGS) entry which is preliminary data.</text>
</comment>
<reference evidence="1 2" key="1">
    <citation type="submission" date="2018-08" db="EMBL/GenBank/DDBJ databases">
        <title>Meiothermus terrae DSM 26712 genome sequencing project.</title>
        <authorList>
            <person name="Da Costa M.S."/>
            <person name="Albuquerque L."/>
            <person name="Raposo P."/>
            <person name="Froufe H.J.C."/>
            <person name="Barroso C.S."/>
            <person name="Egas C."/>
        </authorList>
    </citation>
    <scope>NUCLEOTIDE SEQUENCE [LARGE SCALE GENOMIC DNA]</scope>
    <source>
        <strain evidence="1 2">DSM 26712</strain>
    </source>
</reference>
<dbReference type="InterPro" id="IPR036388">
    <property type="entry name" value="WH-like_DNA-bd_sf"/>
</dbReference>
<dbReference type="EMBL" id="QXDL01000309">
    <property type="protein sequence ID" value="RIH76715.1"/>
    <property type="molecule type" value="Genomic_DNA"/>
</dbReference>
<dbReference type="AlphaFoldDB" id="A0A399DX04"/>
<protein>
    <submittedName>
        <fullName evidence="1">Uncharacterized protein</fullName>
    </submittedName>
</protein>
<dbReference type="Proteomes" id="UP000265715">
    <property type="component" value="Unassembled WGS sequence"/>
</dbReference>
<keyword evidence="2" id="KW-1185">Reference proteome</keyword>
<dbReference type="RefSeq" id="WP_119316689.1">
    <property type="nucleotide sequence ID" value="NZ_QXDL01000309.1"/>
</dbReference>
<sequence>MEPADSTYRWLRVEQPQAAEVLTDPKAAGFLFPFLLGEHSPSSAARLLGVKLNVLMYWVRRFLAHGLLEHTRTEPRGGRAVRYYRAVANAFFVPFKALSRGDLETFLEGIEQPFQQALKRARLELLTAPGEEWGLWLSARGGTLSFSYGDAEGERLFNNRKPQAPATLNLWVSLDLDFEQAKAFQHELIELYQKYAARGGGQTYRLQLAMLPDRPA</sequence>
<dbReference type="OrthoDB" id="62925at2"/>
<evidence type="ECO:0000313" key="2">
    <source>
        <dbReference type="Proteomes" id="UP000265715"/>
    </source>
</evidence>
<dbReference type="Gene3D" id="1.10.10.10">
    <property type="entry name" value="Winged helix-like DNA-binding domain superfamily/Winged helix DNA-binding domain"/>
    <property type="match status" value="1"/>
</dbReference>
<accession>A0A399DX04</accession>
<organism evidence="1 2">
    <name type="scientific">Calidithermus terrae</name>
    <dbReference type="NCBI Taxonomy" id="1408545"/>
    <lineage>
        <taxon>Bacteria</taxon>
        <taxon>Thermotogati</taxon>
        <taxon>Deinococcota</taxon>
        <taxon>Deinococci</taxon>
        <taxon>Thermales</taxon>
        <taxon>Thermaceae</taxon>
        <taxon>Calidithermus</taxon>
    </lineage>
</organism>
<proteinExistence type="predicted"/>
<name>A0A399DX04_9DEIN</name>
<gene>
    <name evidence="1" type="ORF">Mterra_03845</name>
</gene>